<gene>
    <name evidence="2" type="ORF">DN062_16315</name>
</gene>
<dbReference type="Proteomes" id="UP000250744">
    <property type="component" value="Unassembled WGS sequence"/>
</dbReference>
<keyword evidence="3" id="KW-1185">Reference proteome</keyword>
<reference evidence="2 3" key="1">
    <citation type="submission" date="2018-06" db="EMBL/GenBank/DDBJ databases">
        <title>Nitrincola tibetense sp. nov., isolated from Lake XuguoCo on Tibetan Plateau.</title>
        <authorList>
            <person name="Xing P."/>
        </authorList>
    </citation>
    <scope>NUCLEOTIDE SEQUENCE [LARGE SCALE GENOMIC DNA]</scope>
    <source>
        <strain evidence="3">xg18</strain>
    </source>
</reference>
<evidence type="ECO:0000259" key="1">
    <source>
        <dbReference type="SMART" id="SM00953"/>
    </source>
</evidence>
<dbReference type="AlphaFoldDB" id="A0A364NI62"/>
<organism evidence="2 3">
    <name type="scientific">Nitrincola tibetensis</name>
    <dbReference type="NCBI Taxonomy" id="2219697"/>
    <lineage>
        <taxon>Bacteria</taxon>
        <taxon>Pseudomonadati</taxon>
        <taxon>Pseudomonadota</taxon>
        <taxon>Gammaproteobacteria</taxon>
        <taxon>Oceanospirillales</taxon>
        <taxon>Oceanospirillaceae</taxon>
        <taxon>Nitrincola</taxon>
    </lineage>
</organism>
<accession>A0A364NI62</accession>
<protein>
    <submittedName>
        <fullName evidence="2">RES domain-containing protein</fullName>
    </submittedName>
</protein>
<evidence type="ECO:0000313" key="3">
    <source>
        <dbReference type="Proteomes" id="UP000250744"/>
    </source>
</evidence>
<dbReference type="InterPro" id="IPR014914">
    <property type="entry name" value="RES_dom"/>
</dbReference>
<dbReference type="Pfam" id="PF08808">
    <property type="entry name" value="RES"/>
    <property type="match status" value="1"/>
</dbReference>
<dbReference type="RefSeq" id="WP_112160362.1">
    <property type="nucleotide sequence ID" value="NZ_QKRX01000016.1"/>
</dbReference>
<proteinExistence type="predicted"/>
<dbReference type="SMART" id="SM00953">
    <property type="entry name" value="RES"/>
    <property type="match status" value="1"/>
</dbReference>
<name>A0A364NI62_9GAMM</name>
<sequence length="249" mass="28481">MIWSECEGEGQIKPIEGVLFRLVENQEQAATLSLVDTLEEQSLLEDLLETSKPSYPNGAFDRLHYLLKTPFRYPPLKWGSRFGRTHEPSLFYGGLSIESTLSESAYYRFVFLRSMLGKPPSEKLRTEHCLFSVAYQTVKGIQLQVDPFDQFKQALCHPTDYASTQALGSDMRQAGVEAFEYRSARSNQDELCCALFTPNAFVDPQPKSQEHWFCEITQAQVTFKAIRSQRIFQFQLTDLLIDGRFPLPA</sequence>
<feature type="domain" description="RES" evidence="1">
    <location>
        <begin position="70"/>
        <end position="207"/>
    </location>
</feature>
<comment type="caution">
    <text evidence="2">The sequence shown here is derived from an EMBL/GenBank/DDBJ whole genome shotgun (WGS) entry which is preliminary data.</text>
</comment>
<dbReference type="EMBL" id="QKRX01000016">
    <property type="protein sequence ID" value="RAU16818.1"/>
    <property type="molecule type" value="Genomic_DNA"/>
</dbReference>
<dbReference type="OrthoDB" id="9799238at2"/>
<evidence type="ECO:0000313" key="2">
    <source>
        <dbReference type="EMBL" id="RAU16818.1"/>
    </source>
</evidence>